<evidence type="ECO:0000313" key="4">
    <source>
        <dbReference type="Proteomes" id="UP000048841"/>
    </source>
</evidence>
<protein>
    <submittedName>
        <fullName evidence="3">ABC transporter periplasmic protein</fullName>
    </submittedName>
</protein>
<sequence>MRYYQILLVFCLLSFTLTSQAKSVTDILGRQVIVPDYPQRIILGESRMLYTLALLEPGNPAQRVIGWPADLERFDAQSWQLYTQKFPEIAKIPIIGSGNIRQINVESLIQLQPDLIILPRFARAEGDDGTLAGLTKAGIPVIYVDLRVDLLKHTVPSIKLLGEVLNRQARAEQFINFYQFLSTAYAAYPAAPRQLSRTKADSYAAFASWATRKLLYHSL</sequence>
<accession>A0A0H5H7T0</accession>
<dbReference type="PANTHER" id="PTHR30535">
    <property type="entry name" value="VITAMIN B12-BINDING PROTEIN"/>
    <property type="match status" value="1"/>
</dbReference>
<name>A0A0H5H7T0_YEREN</name>
<proteinExistence type="predicted"/>
<dbReference type="Gene3D" id="3.40.50.1980">
    <property type="entry name" value="Nitrogenase molybdenum iron protein domain"/>
    <property type="match status" value="1"/>
</dbReference>
<dbReference type="PROSITE" id="PS50983">
    <property type="entry name" value="FE_B12_PBP"/>
    <property type="match status" value="1"/>
</dbReference>
<dbReference type="InterPro" id="IPR002491">
    <property type="entry name" value="ABC_transptr_periplasmic_BD"/>
</dbReference>
<feature type="signal peptide" evidence="1">
    <location>
        <begin position="1"/>
        <end position="21"/>
    </location>
</feature>
<evidence type="ECO:0000256" key="1">
    <source>
        <dbReference type="SAM" id="SignalP"/>
    </source>
</evidence>
<dbReference type="InterPro" id="IPR050902">
    <property type="entry name" value="ABC_Transporter_SBP"/>
</dbReference>
<gene>
    <name evidence="3" type="ORF">ERS137941_02841</name>
</gene>
<keyword evidence="1" id="KW-0732">Signal</keyword>
<evidence type="ECO:0000259" key="2">
    <source>
        <dbReference type="PROSITE" id="PS50983"/>
    </source>
</evidence>
<dbReference type="Proteomes" id="UP000048841">
    <property type="component" value="Unassembled WGS sequence"/>
</dbReference>
<dbReference type="AlphaFoldDB" id="A0A0H5H7T0"/>
<dbReference type="SUPFAM" id="SSF53807">
    <property type="entry name" value="Helical backbone' metal receptor"/>
    <property type="match status" value="1"/>
</dbReference>
<dbReference type="Pfam" id="PF01497">
    <property type="entry name" value="Peripla_BP_2"/>
    <property type="match status" value="1"/>
</dbReference>
<feature type="domain" description="Fe/B12 periplasmic-binding" evidence="2">
    <location>
        <begin position="40"/>
        <end position="219"/>
    </location>
</feature>
<feature type="chain" id="PRO_5009773630" evidence="1">
    <location>
        <begin position="22"/>
        <end position="219"/>
    </location>
</feature>
<organism evidence="3 4">
    <name type="scientific">Yersinia enterocolitica</name>
    <dbReference type="NCBI Taxonomy" id="630"/>
    <lineage>
        <taxon>Bacteria</taxon>
        <taxon>Pseudomonadati</taxon>
        <taxon>Pseudomonadota</taxon>
        <taxon>Gammaproteobacteria</taxon>
        <taxon>Enterobacterales</taxon>
        <taxon>Yersiniaceae</taxon>
        <taxon>Yersinia</taxon>
    </lineage>
</organism>
<dbReference type="EMBL" id="CGBR01000021">
    <property type="protein sequence ID" value="CFQ67335.1"/>
    <property type="molecule type" value="Genomic_DNA"/>
</dbReference>
<reference evidence="3 4" key="1">
    <citation type="submission" date="2015-03" db="EMBL/GenBank/DDBJ databases">
        <authorList>
            <person name="Murphy D."/>
        </authorList>
    </citation>
    <scope>NUCLEOTIDE SEQUENCE [LARGE SCALE GENOMIC DNA]</scope>
    <source>
        <strain evidence="3 4">IP26249</strain>
    </source>
</reference>
<dbReference type="PANTHER" id="PTHR30535:SF34">
    <property type="entry name" value="MOLYBDATE-BINDING PROTEIN MOLA"/>
    <property type="match status" value="1"/>
</dbReference>
<evidence type="ECO:0000313" key="3">
    <source>
        <dbReference type="EMBL" id="CFQ67335.1"/>
    </source>
</evidence>